<dbReference type="PANTHER" id="PTHR19134">
    <property type="entry name" value="RECEPTOR-TYPE TYROSINE-PROTEIN PHOSPHATASE"/>
    <property type="match status" value="1"/>
</dbReference>
<proteinExistence type="predicted"/>
<dbReference type="GO" id="GO:0004725">
    <property type="term" value="F:protein tyrosine phosphatase activity"/>
    <property type="evidence" value="ECO:0007669"/>
    <property type="project" value="InterPro"/>
</dbReference>
<dbReference type="Gene3D" id="3.90.190.10">
    <property type="entry name" value="Protein tyrosine phosphatase superfamily"/>
    <property type="match status" value="1"/>
</dbReference>
<sequence length="150" mass="16995">MSPMSFNDFDAHTKLLASDADLLKEFQTLDYFTNQQIDDYKLAALISAATTNLNRYADMTPCKFFTRPIFRSAISEVPQIYINANYVKACGYDALGRAEVASKTTLPEYIATQAPLTHTEADFLYMVHQQRSPVVIMLCKYVRSSSITKR</sequence>
<evidence type="ECO:0000313" key="3">
    <source>
        <dbReference type="Proteomes" id="UP000281553"/>
    </source>
</evidence>
<evidence type="ECO:0000313" key="2">
    <source>
        <dbReference type="EMBL" id="VDN32561.1"/>
    </source>
</evidence>
<accession>A0A3P7NPW4</accession>
<dbReference type="AlphaFoldDB" id="A0A3P7NPW4"/>
<dbReference type="EMBL" id="UYRU01082328">
    <property type="protein sequence ID" value="VDN32561.1"/>
    <property type="molecule type" value="Genomic_DNA"/>
</dbReference>
<protein>
    <recommendedName>
        <fullName evidence="1">Tyrosine-protein phosphatase domain-containing protein</fullName>
    </recommendedName>
</protein>
<dbReference type="Proteomes" id="UP000281553">
    <property type="component" value="Unassembled WGS sequence"/>
</dbReference>
<dbReference type="PROSITE" id="PS50055">
    <property type="entry name" value="TYR_PHOSPHATASE_PTP"/>
    <property type="match status" value="1"/>
</dbReference>
<gene>
    <name evidence="2" type="ORF">DILT_LOCUS16006</name>
</gene>
<organism evidence="2 3">
    <name type="scientific">Dibothriocephalus latus</name>
    <name type="common">Fish tapeworm</name>
    <name type="synonym">Diphyllobothrium latum</name>
    <dbReference type="NCBI Taxonomy" id="60516"/>
    <lineage>
        <taxon>Eukaryota</taxon>
        <taxon>Metazoa</taxon>
        <taxon>Spiralia</taxon>
        <taxon>Lophotrochozoa</taxon>
        <taxon>Platyhelminthes</taxon>
        <taxon>Cestoda</taxon>
        <taxon>Eucestoda</taxon>
        <taxon>Diphyllobothriidea</taxon>
        <taxon>Diphyllobothriidae</taxon>
        <taxon>Dibothriocephalus</taxon>
    </lineage>
</organism>
<dbReference type="SUPFAM" id="SSF52799">
    <property type="entry name" value="(Phosphotyrosine protein) phosphatases II"/>
    <property type="match status" value="1"/>
</dbReference>
<dbReference type="InterPro" id="IPR029021">
    <property type="entry name" value="Prot-tyrosine_phosphatase-like"/>
</dbReference>
<feature type="domain" description="Tyrosine-protein phosphatase" evidence="1">
    <location>
        <begin position="22"/>
        <end position="150"/>
    </location>
</feature>
<dbReference type="InterPro" id="IPR000242">
    <property type="entry name" value="PTP_cat"/>
</dbReference>
<keyword evidence="3" id="KW-1185">Reference proteome</keyword>
<reference evidence="2 3" key="1">
    <citation type="submission" date="2018-11" db="EMBL/GenBank/DDBJ databases">
        <authorList>
            <consortium name="Pathogen Informatics"/>
        </authorList>
    </citation>
    <scope>NUCLEOTIDE SEQUENCE [LARGE SCALE GENOMIC DNA]</scope>
</reference>
<dbReference type="PANTHER" id="PTHR19134:SF449">
    <property type="entry name" value="TYROSINE-PROTEIN PHOSPHATASE 1"/>
    <property type="match status" value="1"/>
</dbReference>
<dbReference type="OrthoDB" id="5855260at2759"/>
<name>A0A3P7NPW4_DIBLA</name>
<evidence type="ECO:0000259" key="1">
    <source>
        <dbReference type="PROSITE" id="PS50055"/>
    </source>
</evidence>
<dbReference type="Pfam" id="PF00102">
    <property type="entry name" value="Y_phosphatase"/>
    <property type="match status" value="1"/>
</dbReference>
<dbReference type="InterPro" id="IPR050348">
    <property type="entry name" value="Protein-Tyr_Phosphatase"/>
</dbReference>